<dbReference type="Proteomes" id="UP000255008">
    <property type="component" value="Unassembled WGS sequence"/>
</dbReference>
<dbReference type="SUPFAM" id="SSF53067">
    <property type="entry name" value="Actin-like ATPase domain"/>
    <property type="match status" value="2"/>
</dbReference>
<proteinExistence type="inferred from homology"/>
<dbReference type="Gene3D" id="3.30.420.40">
    <property type="match status" value="2"/>
</dbReference>
<dbReference type="Pfam" id="PF00012">
    <property type="entry name" value="HSP70"/>
    <property type="match status" value="2"/>
</dbReference>
<dbReference type="Gene3D" id="3.90.640.10">
    <property type="entry name" value="Actin, Chain A, domain 4"/>
    <property type="match status" value="1"/>
</dbReference>
<protein>
    <submittedName>
        <fullName evidence="5">Hsc62</fullName>
    </submittedName>
</protein>
<dbReference type="SUPFAM" id="SSF100920">
    <property type="entry name" value="Heat shock protein 70kD (HSP70), peptide-binding domain"/>
    <property type="match status" value="1"/>
</dbReference>
<evidence type="ECO:0000256" key="3">
    <source>
        <dbReference type="ARBA" id="ARBA00022840"/>
    </source>
</evidence>
<gene>
    <name evidence="5" type="primary">hscC</name>
    <name evidence="5" type="ORF">NCTC10894_03997</name>
</gene>
<evidence type="ECO:0000313" key="5">
    <source>
        <dbReference type="EMBL" id="SUE35979.1"/>
    </source>
</evidence>
<dbReference type="PROSITE" id="PS00329">
    <property type="entry name" value="HSP70_2"/>
    <property type="match status" value="1"/>
</dbReference>
<evidence type="ECO:0000313" key="6">
    <source>
        <dbReference type="Proteomes" id="UP000255008"/>
    </source>
</evidence>
<dbReference type="PROSITE" id="PS00297">
    <property type="entry name" value="HSP70_1"/>
    <property type="match status" value="1"/>
</dbReference>
<dbReference type="PRINTS" id="PR00301">
    <property type="entry name" value="HEATSHOCK70"/>
</dbReference>
<dbReference type="EMBL" id="UGVE01000002">
    <property type="protein sequence ID" value="SUE35979.1"/>
    <property type="molecule type" value="Genomic_DNA"/>
</dbReference>
<evidence type="ECO:0000256" key="1">
    <source>
        <dbReference type="ARBA" id="ARBA00007381"/>
    </source>
</evidence>
<dbReference type="InterPro" id="IPR043129">
    <property type="entry name" value="ATPase_NBD"/>
</dbReference>
<dbReference type="GO" id="GO:0140662">
    <property type="term" value="F:ATP-dependent protein folding chaperone"/>
    <property type="evidence" value="ECO:0007669"/>
    <property type="project" value="InterPro"/>
</dbReference>
<keyword evidence="2 4" id="KW-0547">Nucleotide-binding</keyword>
<dbReference type="FunFam" id="3.30.420.40:FF:000144">
    <property type="entry name" value="Molecular chaperone HscC"/>
    <property type="match status" value="1"/>
</dbReference>
<dbReference type="GO" id="GO:0005524">
    <property type="term" value="F:ATP binding"/>
    <property type="evidence" value="ECO:0007669"/>
    <property type="project" value="UniProtKB-KW"/>
</dbReference>
<dbReference type="PANTHER" id="PTHR19375">
    <property type="entry name" value="HEAT SHOCK PROTEIN 70KDA"/>
    <property type="match status" value="1"/>
</dbReference>
<dbReference type="CDD" id="cd10235">
    <property type="entry name" value="ASKHA_NBD_HSP70_HscC"/>
    <property type="match status" value="1"/>
</dbReference>
<dbReference type="InterPro" id="IPR018181">
    <property type="entry name" value="Heat_shock_70_CS"/>
</dbReference>
<name>A0AAJ4ZQ21_9RALS</name>
<keyword evidence="3 4" id="KW-0067">ATP-binding</keyword>
<dbReference type="PROSITE" id="PS01036">
    <property type="entry name" value="HSP70_3"/>
    <property type="match status" value="1"/>
</dbReference>
<sequence>MGKLRGSFGLPLPRHSCMPAAHVHPSFFLTIVIVGIDLGTTNSLVAVWRDGGASIVPNALGHALTPSCVGFLDDGSLVVGEAARERLQTHPQLTAALFKRYMGTDRKITLGRQTFRPEELSSFVLRALKADAEALLGEPVTEAVITVPAYFSDAQRKATRVAGELAGLKVERLLNEPTAAALAYGLQSQDESKFLVFDLGGGTFDVSILELFEGVMEVRASAGDNFLGGEDFATLLMQSFLQKTALGERVGTDIGSLPPALAERLRAAAERTKRTLTDAVSTTLRIEYEGETYNWEVSADAFVSLAEPLLERLRSPIERALRDARIRPAELDRIVLAGGATRMPMVRRLVSRMFGRFPVVDLNPDEVVALGAAVQAGLKMRDAALDEVVMTDVAPYSMGVDVVQRVSMQRMTEGHFLPIIERNTVVPVSRVERLHTVSDNQAEIHLRIFQGESARVVDNIFLGELRIPVPPKPAGTVHIDVRFTYDVNGILECEGTVADTGEKHVLVIEENPGVMTPDEVQARLAALAAIKIHPRDQTENRAVMSRAERVFEQLLGAQRGAVGHAIGVFQGALDTQDPDRIREVRTSIKRLLDQVESGAMFD</sequence>
<dbReference type="AlphaFoldDB" id="A0AAJ4ZQ21"/>
<comment type="similarity">
    <text evidence="1 4">Belongs to the heat shock protein 70 family.</text>
</comment>
<evidence type="ECO:0000256" key="2">
    <source>
        <dbReference type="ARBA" id="ARBA00022741"/>
    </source>
</evidence>
<accession>A0AAJ4ZQ21</accession>
<comment type="caution">
    <text evidence="5">The sequence shown here is derived from an EMBL/GenBank/DDBJ whole genome shotgun (WGS) entry which is preliminary data.</text>
</comment>
<dbReference type="InterPro" id="IPR029047">
    <property type="entry name" value="HSP70_peptide-bd_sf"/>
</dbReference>
<dbReference type="InterPro" id="IPR042030">
    <property type="entry name" value="HscC_NBD"/>
</dbReference>
<evidence type="ECO:0000256" key="4">
    <source>
        <dbReference type="RuleBase" id="RU003322"/>
    </source>
</evidence>
<dbReference type="Gene3D" id="2.60.34.10">
    <property type="entry name" value="Substrate Binding Domain Of DNAk, Chain A, domain 1"/>
    <property type="match status" value="1"/>
</dbReference>
<dbReference type="InterPro" id="IPR013126">
    <property type="entry name" value="Hsp_70_fam"/>
</dbReference>
<reference evidence="5 6" key="1">
    <citation type="submission" date="2018-06" db="EMBL/GenBank/DDBJ databases">
        <authorList>
            <consortium name="Pathogen Informatics"/>
            <person name="Doyle S."/>
        </authorList>
    </citation>
    <scope>NUCLEOTIDE SEQUENCE [LARGE SCALE GENOMIC DNA]</scope>
    <source>
        <strain evidence="5 6">NCTC10894</strain>
    </source>
</reference>
<organism evidence="5 6">
    <name type="scientific">Ralstonia mannitolilytica</name>
    <dbReference type="NCBI Taxonomy" id="105219"/>
    <lineage>
        <taxon>Bacteria</taxon>
        <taxon>Pseudomonadati</taxon>
        <taxon>Pseudomonadota</taxon>
        <taxon>Betaproteobacteria</taxon>
        <taxon>Burkholderiales</taxon>
        <taxon>Burkholderiaceae</taxon>
        <taxon>Ralstonia</taxon>
    </lineage>
</organism>